<feature type="compositionally biased region" description="Polar residues" evidence="3">
    <location>
        <begin position="381"/>
        <end position="415"/>
    </location>
</feature>
<dbReference type="InterPro" id="IPR006626">
    <property type="entry name" value="PbH1"/>
</dbReference>
<feature type="compositionally biased region" description="Low complexity" evidence="3">
    <location>
        <begin position="416"/>
        <end position="511"/>
    </location>
</feature>
<dbReference type="SMART" id="SM00710">
    <property type="entry name" value="PbH1"/>
    <property type="match status" value="5"/>
</dbReference>
<sequence length="919" mass="94179">MVSCNRRIGVLVGSLLVITLAQSSLARATAVASGSPTGFAAGTTGGGDVKPVYPTTIKELSTYLSDDEPRVIGAAECATKKNGFDPQDTIQPTFTTCDNTMVKVTYDKAAKTPLKVASNKTLVGEGTGSVLTGKCIEIKGSNVIVQNIHITDLNPQYVWGGDAIGISGDDGVIPTGIWIDHVKVTSVGRQMIVINFSGALGVTISNSDFDGKTKYSSSCDGHHYWGFIITGAKTEVTLVGNAIHGMSGRSPKIGGSEDNVIAVHAVNNYFYDNTGHAFDVSQRGYVLAEGNYFDNVKTPNQPDPEGNIFIPAAAGDCKETIGRDCELNVLTDSGTFTSNSEEEAKKQIANYKTQIGGYKATAAAKFDVASGNFGVGDLSGDSVTQSSGSGAVQPSTNSSAAGQETDAPSATQGTQGTPVPATSGSSSSQGSSATAAPSPNSPETPEAPTTKSSGSSAPASTPSPESPSSPSTEAPTITETPSTGTSSASDSSGPEQSSAPTPSSSSVIGSPTGFESGTTGGGNAEPVYPTTIKELETYLSDKEPRVIVLKQEFNFIDSEGSTTEKGCHSKNNIDCIAKKNGFQGQDTIETDFSKCDGTAIDVTYDKAAITPLSVSSDKTLIGEGTKGVLNGKGVLIKGSNVIIQNIHITNLNPHLVWGGDAIGISGNGDDVPKDIWIDHVKVSSIGRQMVVTHFSGASGKTEMSLLGNYIHMTSGRSPKIGGTEGDVSVVHAANNYFEDNTGHAFDVATGGYVLAEGNSFDSVKTPNQPDPAGNIFIPAAAGDCKATIGRGCEVNVLADSGTFTSNSDNAAKKQIGTFKTQIGGTKVVSATKLSAAKGNFGVGELGQSFNDGGDPSTTNSPHQAQTGTEAPNAPATAQTPASEIPLGTVAPYSDDSGSGNSILQWGHVTQGAASTSSDN</sequence>
<keyword evidence="4" id="KW-0732">Signal</keyword>
<evidence type="ECO:0000259" key="5">
    <source>
        <dbReference type="SMART" id="SM00656"/>
    </source>
</evidence>
<protein>
    <recommendedName>
        <fullName evidence="5">Pectate lyase domain-containing protein</fullName>
    </recommendedName>
</protein>
<accession>A0A8J5J3I3</accession>
<evidence type="ECO:0000256" key="2">
    <source>
        <dbReference type="ARBA" id="ARBA00023180"/>
    </source>
</evidence>
<reference evidence="6" key="1">
    <citation type="submission" date="2021-01" db="EMBL/GenBank/DDBJ databases">
        <title>Phytophthora aleatoria, a newly-described species from Pinus radiata is distinct from Phytophthora cactorum isolates based on comparative genomics.</title>
        <authorList>
            <person name="Mcdougal R."/>
            <person name="Panda P."/>
            <person name="Williams N."/>
            <person name="Studholme D.J."/>
        </authorList>
    </citation>
    <scope>NUCLEOTIDE SEQUENCE</scope>
    <source>
        <strain evidence="6">NZFS 4037</strain>
    </source>
</reference>
<dbReference type="GO" id="GO:0030570">
    <property type="term" value="F:pectate lyase activity"/>
    <property type="evidence" value="ECO:0007669"/>
    <property type="project" value="InterPro"/>
</dbReference>
<feature type="region of interest" description="Disordered" evidence="3">
    <location>
        <begin position="845"/>
        <end position="919"/>
    </location>
</feature>
<feature type="compositionally biased region" description="Low complexity" evidence="3">
    <location>
        <begin position="868"/>
        <end position="881"/>
    </location>
</feature>
<proteinExistence type="predicted"/>
<organism evidence="6 7">
    <name type="scientific">Phytophthora aleatoria</name>
    <dbReference type="NCBI Taxonomy" id="2496075"/>
    <lineage>
        <taxon>Eukaryota</taxon>
        <taxon>Sar</taxon>
        <taxon>Stramenopiles</taxon>
        <taxon>Oomycota</taxon>
        <taxon>Peronosporomycetes</taxon>
        <taxon>Peronosporales</taxon>
        <taxon>Peronosporaceae</taxon>
        <taxon>Phytophthora</taxon>
    </lineage>
</organism>
<comment type="caution">
    <text evidence="6">The sequence shown here is derived from an EMBL/GenBank/DDBJ whole genome shotgun (WGS) entry which is preliminary data.</text>
</comment>
<dbReference type="SMART" id="SM00656">
    <property type="entry name" value="Amb_all"/>
    <property type="match status" value="2"/>
</dbReference>
<dbReference type="PANTHER" id="PTHR31683">
    <property type="entry name" value="PECTATE LYASE 18-RELATED"/>
    <property type="match status" value="1"/>
</dbReference>
<feature type="chain" id="PRO_5035196161" description="Pectate lyase domain-containing protein" evidence="4">
    <location>
        <begin position="27"/>
        <end position="919"/>
    </location>
</feature>
<keyword evidence="2" id="KW-0325">Glycoprotein</keyword>
<evidence type="ECO:0000256" key="3">
    <source>
        <dbReference type="SAM" id="MobiDB-lite"/>
    </source>
</evidence>
<dbReference type="AlphaFoldDB" id="A0A8J5J3I3"/>
<evidence type="ECO:0000313" key="7">
    <source>
        <dbReference type="Proteomes" id="UP000709295"/>
    </source>
</evidence>
<dbReference type="InterPro" id="IPR045032">
    <property type="entry name" value="PEL"/>
</dbReference>
<evidence type="ECO:0000256" key="4">
    <source>
        <dbReference type="SAM" id="SignalP"/>
    </source>
</evidence>
<evidence type="ECO:0000313" key="6">
    <source>
        <dbReference type="EMBL" id="KAG6955093.1"/>
    </source>
</evidence>
<dbReference type="Proteomes" id="UP000709295">
    <property type="component" value="Unassembled WGS sequence"/>
</dbReference>
<keyword evidence="1" id="KW-1015">Disulfide bond</keyword>
<feature type="domain" description="Pectate lyase" evidence="5">
    <location>
        <begin position="578"/>
        <end position="766"/>
    </location>
</feature>
<dbReference type="InterPro" id="IPR002022">
    <property type="entry name" value="Pec_lyase"/>
</dbReference>
<gene>
    <name evidence="6" type="ORF">JG688_00012043</name>
</gene>
<dbReference type="Pfam" id="PF00544">
    <property type="entry name" value="Pectate_lyase_4"/>
    <property type="match status" value="1"/>
</dbReference>
<feature type="signal peptide" evidence="4">
    <location>
        <begin position="1"/>
        <end position="26"/>
    </location>
</feature>
<name>A0A8J5J3I3_9STRA</name>
<keyword evidence="7" id="KW-1185">Reference proteome</keyword>
<evidence type="ECO:0000256" key="1">
    <source>
        <dbReference type="ARBA" id="ARBA00023157"/>
    </source>
</evidence>
<dbReference type="PANTHER" id="PTHR31683:SF67">
    <property type="entry name" value="PECTIN LYASE F-RELATED"/>
    <property type="match status" value="1"/>
</dbReference>
<dbReference type="EMBL" id="JAENGY010000896">
    <property type="protein sequence ID" value="KAG6955093.1"/>
    <property type="molecule type" value="Genomic_DNA"/>
</dbReference>
<feature type="compositionally biased region" description="Polar residues" evidence="3">
    <location>
        <begin position="847"/>
        <end position="867"/>
    </location>
</feature>
<feature type="region of interest" description="Disordered" evidence="3">
    <location>
        <begin position="381"/>
        <end position="527"/>
    </location>
</feature>
<feature type="domain" description="Pectate lyase" evidence="5">
    <location>
        <begin position="80"/>
        <end position="299"/>
    </location>
</feature>